<protein>
    <submittedName>
        <fullName evidence="1">Uncharacterized protein</fullName>
    </submittedName>
</protein>
<name>A0ACB0K8V2_TRIPR</name>
<evidence type="ECO:0000313" key="2">
    <source>
        <dbReference type="Proteomes" id="UP001177021"/>
    </source>
</evidence>
<dbReference type="EMBL" id="CASHSV030000206">
    <property type="protein sequence ID" value="CAJ2653696.1"/>
    <property type="molecule type" value="Genomic_DNA"/>
</dbReference>
<organism evidence="1 2">
    <name type="scientific">Trifolium pratense</name>
    <name type="common">Red clover</name>
    <dbReference type="NCBI Taxonomy" id="57577"/>
    <lineage>
        <taxon>Eukaryota</taxon>
        <taxon>Viridiplantae</taxon>
        <taxon>Streptophyta</taxon>
        <taxon>Embryophyta</taxon>
        <taxon>Tracheophyta</taxon>
        <taxon>Spermatophyta</taxon>
        <taxon>Magnoliopsida</taxon>
        <taxon>eudicotyledons</taxon>
        <taxon>Gunneridae</taxon>
        <taxon>Pentapetalae</taxon>
        <taxon>rosids</taxon>
        <taxon>fabids</taxon>
        <taxon>Fabales</taxon>
        <taxon>Fabaceae</taxon>
        <taxon>Papilionoideae</taxon>
        <taxon>50 kb inversion clade</taxon>
        <taxon>NPAAA clade</taxon>
        <taxon>Hologalegina</taxon>
        <taxon>IRL clade</taxon>
        <taxon>Trifolieae</taxon>
        <taxon>Trifolium</taxon>
    </lineage>
</organism>
<sequence length="133" mass="15923">MTYNTKFTQTIDKCFINNTTFSIHMLIPNHVHINTQHITILVSTKFHIFIHLFFSYNFFNMKHFHFFLFLSLLFLTPKVHHAIRIKFSSPSSSHHHVFHIPFFNSPIRSKDKDFKSEKRKVPTGSNPLHNKRR</sequence>
<dbReference type="Proteomes" id="UP001177021">
    <property type="component" value="Unassembled WGS sequence"/>
</dbReference>
<gene>
    <name evidence="1" type="ORF">MILVUS5_LOCUS20984</name>
</gene>
<accession>A0ACB0K8V2</accession>
<reference evidence="1" key="1">
    <citation type="submission" date="2023-10" db="EMBL/GenBank/DDBJ databases">
        <authorList>
            <person name="Rodriguez Cubillos JULIANA M."/>
            <person name="De Vega J."/>
        </authorList>
    </citation>
    <scope>NUCLEOTIDE SEQUENCE</scope>
</reference>
<keyword evidence="2" id="KW-1185">Reference proteome</keyword>
<proteinExistence type="predicted"/>
<comment type="caution">
    <text evidence="1">The sequence shown here is derived from an EMBL/GenBank/DDBJ whole genome shotgun (WGS) entry which is preliminary data.</text>
</comment>
<evidence type="ECO:0000313" key="1">
    <source>
        <dbReference type="EMBL" id="CAJ2653696.1"/>
    </source>
</evidence>